<keyword evidence="2" id="KW-0472">Membrane</keyword>
<protein>
    <recommendedName>
        <fullName evidence="5">Major facilitator superfamily (MFS) profile domain-containing protein</fullName>
    </recommendedName>
</protein>
<evidence type="ECO:0000256" key="1">
    <source>
        <dbReference type="SAM" id="MobiDB-lite"/>
    </source>
</evidence>
<name>A0AA35QBM5_9HYPO</name>
<evidence type="ECO:0008006" key="5">
    <source>
        <dbReference type="Google" id="ProtNLM"/>
    </source>
</evidence>
<feature type="region of interest" description="Disordered" evidence="1">
    <location>
        <begin position="1"/>
        <end position="31"/>
    </location>
</feature>
<evidence type="ECO:0000313" key="3">
    <source>
        <dbReference type="EMBL" id="CAI6099005.1"/>
    </source>
</evidence>
<gene>
    <name evidence="3" type="ORF">CCHLO57077_00014297</name>
</gene>
<organism evidence="3 4">
    <name type="scientific">Clonostachys chloroleuca</name>
    <dbReference type="NCBI Taxonomy" id="1926264"/>
    <lineage>
        <taxon>Eukaryota</taxon>
        <taxon>Fungi</taxon>
        <taxon>Dikarya</taxon>
        <taxon>Ascomycota</taxon>
        <taxon>Pezizomycotina</taxon>
        <taxon>Sordariomycetes</taxon>
        <taxon>Hypocreomycetidae</taxon>
        <taxon>Hypocreales</taxon>
        <taxon>Bionectriaceae</taxon>
        <taxon>Clonostachys</taxon>
    </lineage>
</organism>
<evidence type="ECO:0000256" key="2">
    <source>
        <dbReference type="SAM" id="Phobius"/>
    </source>
</evidence>
<dbReference type="Proteomes" id="UP001160390">
    <property type="component" value="Unassembled WGS sequence"/>
</dbReference>
<proteinExistence type="predicted"/>
<accession>A0AA35QBM5</accession>
<dbReference type="SUPFAM" id="SSF103473">
    <property type="entry name" value="MFS general substrate transporter"/>
    <property type="match status" value="1"/>
</dbReference>
<dbReference type="EMBL" id="CABFNP030001307">
    <property type="protein sequence ID" value="CAI6099005.1"/>
    <property type="molecule type" value="Genomic_DNA"/>
</dbReference>
<reference evidence="3" key="1">
    <citation type="submission" date="2023-01" db="EMBL/GenBank/DDBJ databases">
        <authorList>
            <person name="Piombo E."/>
        </authorList>
    </citation>
    <scope>NUCLEOTIDE SEQUENCE</scope>
</reference>
<feature type="transmembrane region" description="Helical" evidence="2">
    <location>
        <begin position="76"/>
        <end position="96"/>
    </location>
</feature>
<dbReference type="AlphaFoldDB" id="A0AA35QBM5"/>
<comment type="caution">
    <text evidence="3">The sequence shown here is derived from an EMBL/GenBank/DDBJ whole genome shotgun (WGS) entry which is preliminary data.</text>
</comment>
<feature type="compositionally biased region" description="Basic and acidic residues" evidence="1">
    <location>
        <begin position="12"/>
        <end position="23"/>
    </location>
</feature>
<keyword evidence="2" id="KW-0812">Transmembrane</keyword>
<dbReference type="InterPro" id="IPR036259">
    <property type="entry name" value="MFS_trans_sf"/>
</dbReference>
<evidence type="ECO:0000313" key="4">
    <source>
        <dbReference type="Proteomes" id="UP001160390"/>
    </source>
</evidence>
<keyword evidence="2" id="KW-1133">Transmembrane helix</keyword>
<sequence length="133" mass="15181">MEKVGELNISSEHLESQDEHSDTSRQPTTTTTTIIAQMTEEHKNYILKRHKTLDLDPMPSTDPNEPYNWPRWKSRINLFLIAFHALMIGFVAGSPIPAFEAFANDFDVSIDAAAYIVSIQARLSTLLRKMFTR</sequence>
<keyword evidence="4" id="KW-1185">Reference proteome</keyword>